<evidence type="ECO:0000313" key="2">
    <source>
        <dbReference type="EMBL" id="DAE06464.1"/>
    </source>
</evidence>
<evidence type="ECO:0000256" key="1">
    <source>
        <dbReference type="SAM" id="Phobius"/>
    </source>
</evidence>
<accession>A0A8S5PIC1</accession>
<sequence length="31" mass="3789">MLIFNYFKWIPFVFLGVLVLYMSLFCCFFVS</sequence>
<proteinExistence type="predicted"/>
<keyword evidence="1" id="KW-0472">Membrane</keyword>
<keyword evidence="1" id="KW-0812">Transmembrane</keyword>
<organism evidence="2">
    <name type="scientific">Siphoviridae sp. ctmP19</name>
    <dbReference type="NCBI Taxonomy" id="2825651"/>
    <lineage>
        <taxon>Viruses</taxon>
        <taxon>Duplodnaviria</taxon>
        <taxon>Heunggongvirae</taxon>
        <taxon>Uroviricota</taxon>
        <taxon>Caudoviricetes</taxon>
    </lineage>
</organism>
<reference evidence="2" key="1">
    <citation type="journal article" date="2021" name="Proc. Natl. Acad. Sci. U.S.A.">
        <title>A Catalog of Tens of Thousands of Viruses from Human Metagenomes Reveals Hidden Associations with Chronic Diseases.</title>
        <authorList>
            <person name="Tisza M.J."/>
            <person name="Buck C.B."/>
        </authorList>
    </citation>
    <scope>NUCLEOTIDE SEQUENCE</scope>
    <source>
        <strain evidence="2">CtmP19</strain>
    </source>
</reference>
<keyword evidence="1" id="KW-1133">Transmembrane helix</keyword>
<name>A0A8S5PIC1_9CAUD</name>
<protein>
    <submittedName>
        <fullName evidence="2">Uncharacterized protein</fullName>
    </submittedName>
</protein>
<dbReference type="EMBL" id="BK015438">
    <property type="protein sequence ID" value="DAE06464.1"/>
    <property type="molecule type" value="Genomic_DNA"/>
</dbReference>
<feature type="transmembrane region" description="Helical" evidence="1">
    <location>
        <begin position="6"/>
        <end position="30"/>
    </location>
</feature>